<dbReference type="SUPFAM" id="SSF82895">
    <property type="entry name" value="TSP-1 type 1 repeat"/>
    <property type="match status" value="1"/>
</dbReference>
<evidence type="ECO:0000259" key="10">
    <source>
        <dbReference type="PROSITE" id="PS51020"/>
    </source>
</evidence>
<dbReference type="PANTHER" id="PTHR11311">
    <property type="entry name" value="SPONDIN"/>
    <property type="match status" value="1"/>
</dbReference>
<keyword evidence="8" id="KW-0325">Glycoprotein</keyword>
<dbReference type="InterPro" id="IPR009465">
    <property type="entry name" value="Spondin_N"/>
</dbReference>
<accession>A0A0K2V2Y5</accession>
<evidence type="ECO:0000256" key="4">
    <source>
        <dbReference type="ARBA" id="ARBA00022723"/>
    </source>
</evidence>
<dbReference type="Gene3D" id="2.20.100.10">
    <property type="entry name" value="Thrombospondin type-1 (TSP1) repeat"/>
    <property type="match status" value="1"/>
</dbReference>
<evidence type="ECO:0000313" key="11">
    <source>
        <dbReference type="EMBL" id="CDW44497.1"/>
    </source>
</evidence>
<dbReference type="PANTHER" id="PTHR11311:SF15">
    <property type="entry name" value="SPONDIN-2"/>
    <property type="match status" value="1"/>
</dbReference>
<dbReference type="AlphaFoldDB" id="A0A0K2V2Y5"/>
<dbReference type="Pfam" id="PF06468">
    <property type="entry name" value="Spond_N"/>
    <property type="match status" value="1"/>
</dbReference>
<protein>
    <submittedName>
        <fullName evidence="11">Spondin2like [Acyrthosiphon pisum]</fullName>
    </submittedName>
</protein>
<evidence type="ECO:0000256" key="8">
    <source>
        <dbReference type="ARBA" id="ARBA00023180"/>
    </source>
</evidence>
<keyword evidence="3" id="KW-0272">Extracellular matrix</keyword>
<keyword evidence="6" id="KW-0130">Cell adhesion</keyword>
<dbReference type="PROSITE" id="PS50092">
    <property type="entry name" value="TSP1"/>
    <property type="match status" value="1"/>
</dbReference>
<organism evidence="11">
    <name type="scientific">Lepeophtheirus salmonis</name>
    <name type="common">Salmon louse</name>
    <name type="synonym">Caligus salmonis</name>
    <dbReference type="NCBI Taxonomy" id="72036"/>
    <lineage>
        <taxon>Eukaryota</taxon>
        <taxon>Metazoa</taxon>
        <taxon>Ecdysozoa</taxon>
        <taxon>Arthropoda</taxon>
        <taxon>Crustacea</taxon>
        <taxon>Multicrustacea</taxon>
        <taxon>Hexanauplia</taxon>
        <taxon>Copepoda</taxon>
        <taxon>Siphonostomatoida</taxon>
        <taxon>Caligidae</taxon>
        <taxon>Lepeophtheirus</taxon>
    </lineage>
</organism>
<comment type="subcellular location">
    <subcellularLocation>
        <location evidence="1">Secreted</location>
        <location evidence="1">Extracellular space</location>
        <location evidence="1">Extracellular matrix</location>
    </subcellularLocation>
</comment>
<dbReference type="PROSITE" id="PS51020">
    <property type="entry name" value="SPONDIN"/>
    <property type="match status" value="1"/>
</dbReference>
<keyword evidence="4" id="KW-0479">Metal-binding</keyword>
<evidence type="ECO:0000256" key="6">
    <source>
        <dbReference type="ARBA" id="ARBA00022889"/>
    </source>
</evidence>
<dbReference type="GO" id="GO:0031012">
    <property type="term" value="C:extracellular matrix"/>
    <property type="evidence" value="ECO:0007669"/>
    <property type="project" value="TreeGrafter"/>
</dbReference>
<dbReference type="InterPro" id="IPR038678">
    <property type="entry name" value="Spondin_N_sf"/>
</dbReference>
<dbReference type="SMART" id="SM00209">
    <property type="entry name" value="TSP1"/>
    <property type="match status" value="1"/>
</dbReference>
<feature type="compositionally biased region" description="Basic and acidic residues" evidence="9">
    <location>
        <begin position="188"/>
        <end position="209"/>
    </location>
</feature>
<dbReference type="Gene3D" id="2.60.40.2130">
    <property type="entry name" value="F-spondin domain"/>
    <property type="match status" value="1"/>
</dbReference>
<name>A0A0K2V2Y5_LEPSM</name>
<dbReference type="Pfam" id="PF19028">
    <property type="entry name" value="TSP1_spondin"/>
    <property type="match status" value="1"/>
</dbReference>
<feature type="compositionally biased region" description="Low complexity" evidence="9">
    <location>
        <begin position="176"/>
        <end position="187"/>
    </location>
</feature>
<keyword evidence="5" id="KW-0732">Signal</keyword>
<feature type="region of interest" description="Disordered" evidence="9">
    <location>
        <begin position="151"/>
        <end position="241"/>
    </location>
</feature>
<evidence type="ECO:0000256" key="2">
    <source>
        <dbReference type="ARBA" id="ARBA00022525"/>
    </source>
</evidence>
<dbReference type="OrthoDB" id="6090599at2759"/>
<dbReference type="EMBL" id="HACA01027136">
    <property type="protein sequence ID" value="CDW44497.1"/>
    <property type="molecule type" value="Transcribed_RNA"/>
</dbReference>
<dbReference type="InterPro" id="IPR044004">
    <property type="entry name" value="TSP1_spondin_dom"/>
</dbReference>
<evidence type="ECO:0000256" key="5">
    <source>
        <dbReference type="ARBA" id="ARBA00022729"/>
    </source>
</evidence>
<evidence type="ECO:0000256" key="1">
    <source>
        <dbReference type="ARBA" id="ARBA00004498"/>
    </source>
</evidence>
<dbReference type="InterPro" id="IPR051418">
    <property type="entry name" value="Spondin/Thrombospondin_T1"/>
</dbReference>
<dbReference type="InterPro" id="IPR036383">
    <property type="entry name" value="TSP1_rpt_sf"/>
</dbReference>
<keyword evidence="2" id="KW-0964">Secreted</keyword>
<evidence type="ECO:0000256" key="9">
    <source>
        <dbReference type="SAM" id="MobiDB-lite"/>
    </source>
</evidence>
<dbReference type="GO" id="GO:0046872">
    <property type="term" value="F:metal ion binding"/>
    <property type="evidence" value="ECO:0007669"/>
    <property type="project" value="UniProtKB-KW"/>
</dbReference>
<evidence type="ECO:0000256" key="7">
    <source>
        <dbReference type="ARBA" id="ARBA00023157"/>
    </source>
</evidence>
<dbReference type="GO" id="GO:0007155">
    <property type="term" value="P:cell adhesion"/>
    <property type="evidence" value="ECO:0007669"/>
    <property type="project" value="UniProtKB-KW"/>
</dbReference>
<proteinExistence type="predicted"/>
<feature type="domain" description="Spondin" evidence="10">
    <location>
        <begin position="1"/>
        <end position="70"/>
    </location>
</feature>
<sequence length="374" mass="42537">MSKLVPSPDWFIGLDALDLCKDGRFIDSIVIESDPIDAGSDNGFTFTSPNWPTEPRAEIFKITNVYPSHPAGSFNYPELSSLPTIATFSLIKEREYEMSEDFTLKGGKMFANDEKYTVSNDSDKKMEVKLKEIMSSNSIIDEKYVTLNTASDQSVKNDESVTSTETSSEDKKENNTTTLSPQTTTASESKEEKETNESEWNRILKEEILQKSPKKLRHSRNRSSGKRDRVKSFRNRHGGEGYLASMGPKAFLRKRYKSEFLNKAQEKIFDLDTEKKSELYQRILNSYKSSKGSKLKKRKLRKLRRKQAHRGPRNCRVGKWGDWGTCSKTCGIGESVRSRSIVHKPKRGGKPCPGLKSVKWCGSARNCAGKYFDW</sequence>
<feature type="compositionally biased region" description="Basic residues" evidence="9">
    <location>
        <begin position="212"/>
        <end position="224"/>
    </location>
</feature>
<dbReference type="InterPro" id="IPR000884">
    <property type="entry name" value="TSP1_rpt"/>
</dbReference>
<reference evidence="11" key="1">
    <citation type="submission" date="2014-05" db="EMBL/GenBank/DDBJ databases">
        <authorList>
            <person name="Chronopoulou M."/>
        </authorList>
    </citation>
    <scope>NUCLEOTIDE SEQUENCE</scope>
    <source>
        <tissue evidence="11">Whole organism</tissue>
    </source>
</reference>
<evidence type="ECO:0000256" key="3">
    <source>
        <dbReference type="ARBA" id="ARBA00022530"/>
    </source>
</evidence>
<keyword evidence="7" id="KW-1015">Disulfide bond</keyword>